<sequence length="65" mass="7540">MPVNSPIRLKNSNKFNKKLKILKSISNHNSIDDFSPLFHILIIKLHLLIETELIGLILNKLRHSK</sequence>
<dbReference type="EMBL" id="QVTE01000046">
    <property type="protein sequence ID" value="RFU67106.1"/>
    <property type="molecule type" value="Genomic_DNA"/>
</dbReference>
<evidence type="ECO:0000313" key="2">
    <source>
        <dbReference type="Proteomes" id="UP000264541"/>
    </source>
</evidence>
<keyword evidence="2" id="KW-1185">Reference proteome</keyword>
<accession>A0A372LLI0</accession>
<comment type="caution">
    <text evidence="1">The sequence shown here is derived from an EMBL/GenBank/DDBJ whole genome shotgun (WGS) entry which is preliminary data.</text>
</comment>
<reference evidence="1 2" key="1">
    <citation type="submission" date="2018-08" db="EMBL/GenBank/DDBJ databases">
        <title>Bacillus chawlae sp. nov., Bacillus glennii sp. nov., and Bacillus saganii sp. nov. Isolated from the Vehicle Assembly Building at Kennedy Space Center where the Viking Spacecraft were Assembled.</title>
        <authorList>
            <person name="Seuylemezian A."/>
            <person name="Vaishampayan P."/>
        </authorList>
    </citation>
    <scope>NUCLEOTIDE SEQUENCE [LARGE SCALE GENOMIC DNA]</scope>
    <source>
        <strain evidence="1 2">V47-23a</strain>
    </source>
</reference>
<proteinExistence type="predicted"/>
<gene>
    <name evidence="1" type="ORF">D0469_15910</name>
</gene>
<organism evidence="1 2">
    <name type="scientific">Peribacillus saganii</name>
    <dbReference type="NCBI Taxonomy" id="2303992"/>
    <lineage>
        <taxon>Bacteria</taxon>
        <taxon>Bacillati</taxon>
        <taxon>Bacillota</taxon>
        <taxon>Bacilli</taxon>
        <taxon>Bacillales</taxon>
        <taxon>Bacillaceae</taxon>
        <taxon>Peribacillus</taxon>
    </lineage>
</organism>
<dbReference type="AlphaFoldDB" id="A0A372LLI0"/>
<name>A0A372LLI0_9BACI</name>
<dbReference type="Proteomes" id="UP000264541">
    <property type="component" value="Unassembled WGS sequence"/>
</dbReference>
<protein>
    <submittedName>
        <fullName evidence="1">Uncharacterized protein</fullName>
    </submittedName>
</protein>
<evidence type="ECO:0000313" key="1">
    <source>
        <dbReference type="EMBL" id="RFU67106.1"/>
    </source>
</evidence>